<gene>
    <name evidence="1" type="ORF">BSAL_21040</name>
</gene>
<dbReference type="VEuPathDB" id="TriTrypDB:BSAL_21040"/>
<proteinExistence type="predicted"/>
<keyword evidence="2" id="KW-1185">Reference proteome</keyword>
<reference evidence="2" key="1">
    <citation type="submission" date="2015-09" db="EMBL/GenBank/DDBJ databases">
        <authorList>
            <consortium name="Pathogen Informatics"/>
        </authorList>
    </citation>
    <scope>NUCLEOTIDE SEQUENCE [LARGE SCALE GENOMIC DNA]</scope>
    <source>
        <strain evidence="2">Lake Konstanz</strain>
    </source>
</reference>
<accession>A0A0S4JJS9</accession>
<evidence type="ECO:0000313" key="2">
    <source>
        <dbReference type="Proteomes" id="UP000051952"/>
    </source>
</evidence>
<sequence length="173" mass="18709">MHAFKKLSTSMQRNGNDVHGAAAVKPNDAATWPSYWGATDIEQFLSSKISNPENAPDYNSLAKLLATDGIASLNIVLCAFVKSGEVAVDLSDYSTQILEKSANSINSKELETHLNKTMGALTFCAWTRRPHKYATVVPDSPCTQHRKPTSPRLLLFGSASSLLSSVHPCSVSD</sequence>
<protein>
    <submittedName>
        <fullName evidence="1">Uncharacterized protein</fullName>
    </submittedName>
</protein>
<organism evidence="1 2">
    <name type="scientific">Bodo saltans</name>
    <name type="common">Flagellated protozoan</name>
    <dbReference type="NCBI Taxonomy" id="75058"/>
    <lineage>
        <taxon>Eukaryota</taxon>
        <taxon>Discoba</taxon>
        <taxon>Euglenozoa</taxon>
        <taxon>Kinetoplastea</taxon>
        <taxon>Metakinetoplastina</taxon>
        <taxon>Eubodonida</taxon>
        <taxon>Bodonidae</taxon>
        <taxon>Bodo</taxon>
    </lineage>
</organism>
<dbReference type="EMBL" id="CYKH01001739">
    <property type="protein sequence ID" value="CUG89434.1"/>
    <property type="molecule type" value="Genomic_DNA"/>
</dbReference>
<evidence type="ECO:0000313" key="1">
    <source>
        <dbReference type="EMBL" id="CUG89434.1"/>
    </source>
</evidence>
<name>A0A0S4JJS9_BODSA</name>
<dbReference type="AlphaFoldDB" id="A0A0S4JJS9"/>
<dbReference type="Proteomes" id="UP000051952">
    <property type="component" value="Unassembled WGS sequence"/>
</dbReference>